<proteinExistence type="predicted"/>
<dbReference type="GO" id="GO:0009451">
    <property type="term" value="P:RNA modification"/>
    <property type="evidence" value="ECO:0007669"/>
    <property type="project" value="InterPro"/>
</dbReference>
<dbReference type="InterPro" id="IPR011990">
    <property type="entry name" value="TPR-like_helical_dom_sf"/>
</dbReference>
<keyword evidence="1" id="KW-0677">Repeat</keyword>
<feature type="repeat" description="PPR" evidence="2">
    <location>
        <begin position="377"/>
        <end position="412"/>
    </location>
</feature>
<evidence type="ECO:0008006" key="5">
    <source>
        <dbReference type="Google" id="ProtNLM"/>
    </source>
</evidence>
<dbReference type="GO" id="GO:0003723">
    <property type="term" value="F:RNA binding"/>
    <property type="evidence" value="ECO:0007669"/>
    <property type="project" value="InterPro"/>
</dbReference>
<dbReference type="Gene3D" id="1.25.40.10">
    <property type="entry name" value="Tetratricopeptide repeat domain"/>
    <property type="match status" value="4"/>
</dbReference>
<dbReference type="EMBL" id="CM035415">
    <property type="protein sequence ID" value="KAH7427504.1"/>
    <property type="molecule type" value="Genomic_DNA"/>
</dbReference>
<dbReference type="NCBIfam" id="TIGR00756">
    <property type="entry name" value="PPR"/>
    <property type="match status" value="5"/>
</dbReference>
<dbReference type="GO" id="GO:0048731">
    <property type="term" value="P:system development"/>
    <property type="evidence" value="ECO:0007669"/>
    <property type="project" value="UniProtKB-ARBA"/>
</dbReference>
<sequence length="629" mass="69953">MAYRRLLLAQRRITRSESQSFRSLKCSDQIDFCFRQETKVSNLDQESQFAARTEKQECTEIEKGGRNNLREDVTLIRLLKDCGKQKNLCKGSRLHVQIAEKGLHKKNIFLGSALVTMYANCGALSKAQEAFDDLPSADVVSWTALIAGYAQHGQSEEAIRCFEQMQYEGMTPDALTFACILKACSTLGTTEMGRELHCKIIKHGLYDRNTVLCTALVDMYAKCGALGKAQQVFDELLVQDVVSWTALISGYCQHQHGEKALACLHKMQQTDLLPNAMTLACILKACSSIGSVNDGRIAHADIIKRGIGRNDNALGVALVDMYAKCGLFSEAKHVFDKLAVQDSSMWNAIITGYCQYGHGHEAVDCYEFMRHGAAKPDEVTYACILKACGSIGALDKGQEIHFEIMRERWLEKFSMLGSALVDMYAKCGALVKAQKVFDKLAIKDAAAWTALIAGYFQRGYGGEALASFEQMLHEGHTPDEAIFSYVLKTCSILAAPEKGQQYFEVMTCYGIIPTLEHHTCIIDLFSRWGQFAKAFEVVTQMPSSDHLPAWLSLLAGCKRWGNLQAARFVFDHVVQLDTKSAVAYLHMSSMYVDAGMQEEAEKIEAMRKEKMYLGGQCITRSLESNVLLG</sequence>
<dbReference type="SUPFAM" id="SSF48452">
    <property type="entry name" value="TPR-like"/>
    <property type="match status" value="1"/>
</dbReference>
<feature type="repeat" description="PPR" evidence="2">
    <location>
        <begin position="444"/>
        <end position="478"/>
    </location>
</feature>
<dbReference type="PROSITE" id="PS51375">
    <property type="entry name" value="PPR"/>
    <property type="match status" value="5"/>
</dbReference>
<evidence type="ECO:0000256" key="2">
    <source>
        <dbReference type="PROSITE-ProRule" id="PRU00708"/>
    </source>
</evidence>
<reference evidence="3" key="1">
    <citation type="submission" date="2021-08" db="EMBL/GenBank/DDBJ databases">
        <title>WGS assembly of Ceratopteris richardii.</title>
        <authorList>
            <person name="Marchant D.B."/>
            <person name="Chen G."/>
            <person name="Jenkins J."/>
            <person name="Shu S."/>
            <person name="Leebens-Mack J."/>
            <person name="Grimwood J."/>
            <person name="Schmutz J."/>
            <person name="Soltis P."/>
            <person name="Soltis D."/>
            <person name="Chen Z.-H."/>
        </authorList>
    </citation>
    <scope>NUCLEOTIDE SEQUENCE</scope>
    <source>
        <strain evidence="3">Whitten #5841</strain>
        <tissue evidence="3">Leaf</tissue>
    </source>
</reference>
<dbReference type="OrthoDB" id="185373at2759"/>
<dbReference type="InterPro" id="IPR002885">
    <property type="entry name" value="PPR_rpt"/>
</dbReference>
<evidence type="ECO:0000313" key="3">
    <source>
        <dbReference type="EMBL" id="KAH7427504.1"/>
    </source>
</evidence>
<dbReference type="PANTHER" id="PTHR47926:SF382">
    <property type="entry name" value="PENTACOTRIPEPTIDE-REPEAT REGION OF PRORP DOMAIN-CONTAINING PROTEIN"/>
    <property type="match status" value="1"/>
</dbReference>
<accession>A0A8T2U1M6</accession>
<comment type="caution">
    <text evidence="3">The sequence shown here is derived from an EMBL/GenBank/DDBJ whole genome shotgun (WGS) entry which is preliminary data.</text>
</comment>
<gene>
    <name evidence="3" type="ORF">KP509_10G047400</name>
</gene>
<dbReference type="Pfam" id="PF01535">
    <property type="entry name" value="PPR"/>
    <property type="match status" value="5"/>
</dbReference>
<dbReference type="InterPro" id="IPR046960">
    <property type="entry name" value="PPR_At4g14850-like_plant"/>
</dbReference>
<dbReference type="PANTHER" id="PTHR47926">
    <property type="entry name" value="PENTATRICOPEPTIDE REPEAT-CONTAINING PROTEIN"/>
    <property type="match status" value="1"/>
</dbReference>
<protein>
    <recommendedName>
        <fullName evidence="5">Pentatricopeptide repeat-containing protein</fullName>
    </recommendedName>
</protein>
<dbReference type="EMBL" id="CM035415">
    <property type="protein sequence ID" value="KAH7427506.1"/>
    <property type="molecule type" value="Genomic_DNA"/>
</dbReference>
<feature type="repeat" description="PPR" evidence="2">
    <location>
        <begin position="240"/>
        <end position="274"/>
    </location>
</feature>
<dbReference type="FunFam" id="1.25.40.10:FF:000381">
    <property type="entry name" value="Pentatricopeptide repeat-containing protein"/>
    <property type="match status" value="1"/>
</dbReference>
<evidence type="ECO:0000313" key="4">
    <source>
        <dbReference type="Proteomes" id="UP000825935"/>
    </source>
</evidence>
<keyword evidence="4" id="KW-1185">Reference proteome</keyword>
<feature type="repeat" description="PPR" evidence="2">
    <location>
        <begin position="138"/>
        <end position="172"/>
    </location>
</feature>
<dbReference type="FunFam" id="1.25.40.10:FF:000158">
    <property type="entry name" value="pentatricopeptide repeat-containing protein At2g33680"/>
    <property type="match status" value="1"/>
</dbReference>
<feature type="repeat" description="PPR" evidence="2">
    <location>
        <begin position="342"/>
        <end position="376"/>
    </location>
</feature>
<name>A0A8T2U1M6_CERRI</name>
<organism evidence="3 4">
    <name type="scientific">Ceratopteris richardii</name>
    <name type="common">Triangle waterfern</name>
    <dbReference type="NCBI Taxonomy" id="49495"/>
    <lineage>
        <taxon>Eukaryota</taxon>
        <taxon>Viridiplantae</taxon>
        <taxon>Streptophyta</taxon>
        <taxon>Embryophyta</taxon>
        <taxon>Tracheophyta</taxon>
        <taxon>Polypodiopsida</taxon>
        <taxon>Polypodiidae</taxon>
        <taxon>Polypodiales</taxon>
        <taxon>Pteridineae</taxon>
        <taxon>Pteridaceae</taxon>
        <taxon>Parkerioideae</taxon>
        <taxon>Ceratopteris</taxon>
    </lineage>
</organism>
<dbReference type="Pfam" id="PF13041">
    <property type="entry name" value="PPR_2"/>
    <property type="match status" value="3"/>
</dbReference>
<evidence type="ECO:0000256" key="1">
    <source>
        <dbReference type="ARBA" id="ARBA00022737"/>
    </source>
</evidence>
<dbReference type="FunFam" id="1.25.40.10:FF:000073">
    <property type="entry name" value="Pentatricopeptide repeat-containing protein chloroplastic"/>
    <property type="match status" value="1"/>
</dbReference>
<dbReference type="Proteomes" id="UP000825935">
    <property type="component" value="Chromosome 10"/>
</dbReference>
<dbReference type="FunFam" id="1.25.40.10:FF:000031">
    <property type="entry name" value="Pentatricopeptide repeat-containing protein mitochondrial"/>
    <property type="match status" value="1"/>
</dbReference>
<dbReference type="AlphaFoldDB" id="A0A8T2U1M6"/>